<keyword evidence="2" id="KW-1185">Reference proteome</keyword>
<sequence length="74" mass="7862">MSSSGLGWFLLLRQPVIQSSQAGGLSPKHSSTPQFPMTPCSPGNLLVLAASRAKHSRYCFDSPGAPLAERGQHL</sequence>
<dbReference type="AlphaFoldDB" id="A0A9Q1GAT3"/>
<organism evidence="1 2">
    <name type="scientific">Synaphobranchus kaupii</name>
    <name type="common">Kaup's arrowtooth eel</name>
    <dbReference type="NCBI Taxonomy" id="118154"/>
    <lineage>
        <taxon>Eukaryota</taxon>
        <taxon>Metazoa</taxon>
        <taxon>Chordata</taxon>
        <taxon>Craniata</taxon>
        <taxon>Vertebrata</taxon>
        <taxon>Euteleostomi</taxon>
        <taxon>Actinopterygii</taxon>
        <taxon>Neopterygii</taxon>
        <taxon>Teleostei</taxon>
        <taxon>Anguilliformes</taxon>
        <taxon>Synaphobranchidae</taxon>
        <taxon>Synaphobranchus</taxon>
    </lineage>
</organism>
<protein>
    <submittedName>
        <fullName evidence="1">Uncharacterized protein</fullName>
    </submittedName>
</protein>
<accession>A0A9Q1GAT3</accession>
<name>A0A9Q1GAT3_SYNKA</name>
<evidence type="ECO:0000313" key="2">
    <source>
        <dbReference type="Proteomes" id="UP001152622"/>
    </source>
</evidence>
<dbReference type="Proteomes" id="UP001152622">
    <property type="component" value="Chromosome 1"/>
</dbReference>
<gene>
    <name evidence="1" type="ORF">SKAU_G00009630</name>
</gene>
<dbReference type="EMBL" id="JAINUF010000001">
    <property type="protein sequence ID" value="KAJ8380185.1"/>
    <property type="molecule type" value="Genomic_DNA"/>
</dbReference>
<evidence type="ECO:0000313" key="1">
    <source>
        <dbReference type="EMBL" id="KAJ8380185.1"/>
    </source>
</evidence>
<reference evidence="1" key="1">
    <citation type="journal article" date="2023" name="Science">
        <title>Genome structures resolve the early diversification of teleost fishes.</title>
        <authorList>
            <person name="Parey E."/>
            <person name="Louis A."/>
            <person name="Montfort J."/>
            <person name="Bouchez O."/>
            <person name="Roques C."/>
            <person name="Iampietro C."/>
            <person name="Lluch J."/>
            <person name="Castinel A."/>
            <person name="Donnadieu C."/>
            <person name="Desvignes T."/>
            <person name="Floi Bucao C."/>
            <person name="Jouanno E."/>
            <person name="Wen M."/>
            <person name="Mejri S."/>
            <person name="Dirks R."/>
            <person name="Jansen H."/>
            <person name="Henkel C."/>
            <person name="Chen W.J."/>
            <person name="Zahm M."/>
            <person name="Cabau C."/>
            <person name="Klopp C."/>
            <person name="Thompson A.W."/>
            <person name="Robinson-Rechavi M."/>
            <person name="Braasch I."/>
            <person name="Lecointre G."/>
            <person name="Bobe J."/>
            <person name="Postlethwait J.H."/>
            <person name="Berthelot C."/>
            <person name="Roest Crollius H."/>
            <person name="Guiguen Y."/>
        </authorList>
    </citation>
    <scope>NUCLEOTIDE SEQUENCE</scope>
    <source>
        <strain evidence="1">WJC10195</strain>
    </source>
</reference>
<proteinExistence type="predicted"/>
<comment type="caution">
    <text evidence="1">The sequence shown here is derived from an EMBL/GenBank/DDBJ whole genome shotgun (WGS) entry which is preliminary data.</text>
</comment>